<dbReference type="PANTHER" id="PTHR43827">
    <property type="entry name" value="2,5-DIKETO-D-GLUCONIC ACID REDUCTASE"/>
    <property type="match status" value="1"/>
</dbReference>
<dbReference type="GO" id="GO:0016652">
    <property type="term" value="F:oxidoreductase activity, acting on NAD(P)H as acceptor"/>
    <property type="evidence" value="ECO:0007669"/>
    <property type="project" value="InterPro"/>
</dbReference>
<keyword evidence="2" id="KW-0521">NADP</keyword>
<dbReference type="GO" id="GO:0016616">
    <property type="term" value="F:oxidoreductase activity, acting on the CH-OH group of donors, NAD or NADP as acceptor"/>
    <property type="evidence" value="ECO:0007669"/>
    <property type="project" value="UniProtKB-ARBA"/>
</dbReference>
<evidence type="ECO:0000256" key="2">
    <source>
        <dbReference type="ARBA" id="ARBA00022857"/>
    </source>
</evidence>
<dbReference type="InterPro" id="IPR044494">
    <property type="entry name" value="AKR3C2/3"/>
</dbReference>
<dbReference type="FunFam" id="3.20.20.100:FF:000002">
    <property type="entry name" value="2,5-diketo-D-gluconic acid reductase A"/>
    <property type="match status" value="1"/>
</dbReference>
<name>A0A2P6MTP6_9EUKA</name>
<evidence type="ECO:0000313" key="6">
    <source>
        <dbReference type="EMBL" id="PRP75090.1"/>
    </source>
</evidence>
<dbReference type="SUPFAM" id="SSF51430">
    <property type="entry name" value="NAD(P)-linked oxidoreductase"/>
    <property type="match status" value="1"/>
</dbReference>
<evidence type="ECO:0000256" key="4">
    <source>
        <dbReference type="SAM" id="MobiDB-lite"/>
    </source>
</evidence>
<comment type="caution">
    <text evidence="6">The sequence shown here is derived from an EMBL/GenBank/DDBJ whole genome shotgun (WGS) entry which is preliminary data.</text>
</comment>
<dbReference type="PROSITE" id="PS00062">
    <property type="entry name" value="ALDOKETO_REDUCTASE_2"/>
    <property type="match status" value="1"/>
</dbReference>
<dbReference type="OrthoDB" id="416253at2759"/>
<evidence type="ECO:0000313" key="7">
    <source>
        <dbReference type="Proteomes" id="UP000241769"/>
    </source>
</evidence>
<gene>
    <name evidence="6" type="ORF">PROFUN_03926</name>
</gene>
<dbReference type="InterPro" id="IPR018170">
    <property type="entry name" value="Aldo/ket_reductase_CS"/>
</dbReference>
<protein>
    <recommendedName>
        <fullName evidence="5">NADP-dependent oxidoreductase domain-containing protein</fullName>
    </recommendedName>
</protein>
<evidence type="ECO:0000256" key="3">
    <source>
        <dbReference type="ARBA" id="ARBA00023002"/>
    </source>
</evidence>
<evidence type="ECO:0000259" key="5">
    <source>
        <dbReference type="Pfam" id="PF00248"/>
    </source>
</evidence>
<keyword evidence="7" id="KW-1185">Reference proteome</keyword>
<organism evidence="6 7">
    <name type="scientific">Planoprotostelium fungivorum</name>
    <dbReference type="NCBI Taxonomy" id="1890364"/>
    <lineage>
        <taxon>Eukaryota</taxon>
        <taxon>Amoebozoa</taxon>
        <taxon>Evosea</taxon>
        <taxon>Variosea</taxon>
        <taxon>Cavosteliida</taxon>
        <taxon>Cavosteliaceae</taxon>
        <taxon>Planoprotostelium</taxon>
    </lineage>
</organism>
<dbReference type="Pfam" id="PF00248">
    <property type="entry name" value="Aldo_ket_red"/>
    <property type="match status" value="1"/>
</dbReference>
<dbReference type="STRING" id="1890364.A0A2P6MTP6"/>
<feature type="domain" description="NADP-dependent oxidoreductase" evidence="5">
    <location>
        <begin position="83"/>
        <end position="324"/>
    </location>
</feature>
<dbReference type="InterPro" id="IPR020471">
    <property type="entry name" value="AKR"/>
</dbReference>
<dbReference type="InterPro" id="IPR023210">
    <property type="entry name" value="NADP_OxRdtase_dom"/>
</dbReference>
<dbReference type="PROSITE" id="PS00798">
    <property type="entry name" value="ALDOKETO_REDUCTASE_1"/>
    <property type="match status" value="1"/>
</dbReference>
<dbReference type="AlphaFoldDB" id="A0A2P6MTP6"/>
<dbReference type="InterPro" id="IPR036812">
    <property type="entry name" value="NAD(P)_OxRdtase_dom_sf"/>
</dbReference>
<dbReference type="EMBL" id="MDYQ01000419">
    <property type="protein sequence ID" value="PRP75090.1"/>
    <property type="molecule type" value="Genomic_DNA"/>
</dbReference>
<dbReference type="CDD" id="cd19120">
    <property type="entry name" value="AKR_AKR3C2-3"/>
    <property type="match status" value="1"/>
</dbReference>
<dbReference type="Gene3D" id="3.20.20.100">
    <property type="entry name" value="NADP-dependent oxidoreductase domain"/>
    <property type="match status" value="1"/>
</dbReference>
<sequence length="340" mass="38095">MGAFSSLGSVTTTEIVQILTTTSALLTANLLRLSITRQVFARALIQSECLWTFSKSCCNQDKDMAALRHFKIGDGRIIPGIGFGTGTALYQQDAANSLVKAISVGYRHLDTAQMYQNESSVGKGIKASGVDRSQLFITTKVSQNVGQQTEQTFDRQLADLELDHVDLYLIHTPILEGTTVEETWKALESIQKKGKAKSIGVSNFRVSDLKRLEGLTRPAVNQIEFHPYVWKKAQPLYHYCRENNIALQAYGPLSPLVHFKNGPLDPVLKKIAERHQATEGQVLMAWTIAKGVIPVTTSNKEERMKELLKEIELSEEEQKEIEQVGSQTHHRKWMDHMDSE</sequence>
<proteinExistence type="inferred from homology"/>
<keyword evidence="3" id="KW-0560">Oxidoreductase</keyword>
<comment type="similarity">
    <text evidence="1">Belongs to the aldo/keto reductase family.</text>
</comment>
<accession>A0A2P6MTP6</accession>
<dbReference type="PRINTS" id="PR00069">
    <property type="entry name" value="ALDKETRDTASE"/>
</dbReference>
<dbReference type="Proteomes" id="UP000241769">
    <property type="component" value="Unassembled WGS sequence"/>
</dbReference>
<dbReference type="PANTHER" id="PTHR43827:SF3">
    <property type="entry name" value="NADP-DEPENDENT OXIDOREDUCTASE DOMAIN-CONTAINING PROTEIN"/>
    <property type="match status" value="1"/>
</dbReference>
<dbReference type="InParanoid" id="A0A2P6MTP6"/>
<feature type="region of interest" description="Disordered" evidence="4">
    <location>
        <begin position="318"/>
        <end position="340"/>
    </location>
</feature>
<reference evidence="6 7" key="1">
    <citation type="journal article" date="2018" name="Genome Biol. Evol.">
        <title>Multiple Roots of Fruiting Body Formation in Amoebozoa.</title>
        <authorList>
            <person name="Hillmann F."/>
            <person name="Forbes G."/>
            <person name="Novohradska S."/>
            <person name="Ferling I."/>
            <person name="Riege K."/>
            <person name="Groth M."/>
            <person name="Westermann M."/>
            <person name="Marz M."/>
            <person name="Spaller T."/>
            <person name="Winckler T."/>
            <person name="Schaap P."/>
            <person name="Glockner G."/>
        </authorList>
    </citation>
    <scope>NUCLEOTIDE SEQUENCE [LARGE SCALE GENOMIC DNA]</scope>
    <source>
        <strain evidence="6 7">Jena</strain>
    </source>
</reference>
<evidence type="ECO:0000256" key="1">
    <source>
        <dbReference type="ARBA" id="ARBA00007905"/>
    </source>
</evidence>